<sequence>MMDYILGGQLLVLFFALLWFFISNNFFKKNKILDNKLLIILFLTTVSFYWGLRPFDVGTDTGNYYNAFISIDVSKPIHYYLSSLKGDYLFYIVLYVCRKYLDFSWFLTFCSFITSLGFYLLYKNFNLGKKIENHLLAPVFIFLYFSLFSYTSIYCNIIRNGCALPYSLLFVLKLFNKEYKLSFIYMIVSLSFHMSSIILILIALGLFFVKISVPSCFIIYLSCVTFSILGYGLGSIPLISNLSNARLAGYLGDNDIGYTTGFRLDFTLYNFFFLLLAYILSDKKDKGFKFFFKLYVLTSSFFVLCYSLIYSDRFGIYSWFLIPIVLLFSINNFPLRKKFLISVLFLFVFWGINIIIFI</sequence>
<evidence type="ECO:0000313" key="2">
    <source>
        <dbReference type="Proteomes" id="UP000826212"/>
    </source>
</evidence>
<name>A0AC61NBL9_9BACT</name>
<organism evidence="1 2">
    <name type="scientific">Halosquirtibacter laminarini</name>
    <dbReference type="NCBI Taxonomy" id="3374600"/>
    <lineage>
        <taxon>Bacteria</taxon>
        <taxon>Pseudomonadati</taxon>
        <taxon>Bacteroidota</taxon>
        <taxon>Bacteroidia</taxon>
        <taxon>Marinilabiliales</taxon>
        <taxon>Prolixibacteraceae</taxon>
        <taxon>Halosquirtibacter</taxon>
    </lineage>
</organism>
<evidence type="ECO:0000313" key="1">
    <source>
        <dbReference type="EMBL" id="QZE12883.1"/>
    </source>
</evidence>
<accession>A0AC61NBL9</accession>
<protein>
    <submittedName>
        <fullName evidence="1">EpsG family protein</fullName>
    </submittedName>
</protein>
<reference evidence="1" key="1">
    <citation type="submission" date="2021-08" db="EMBL/GenBank/DDBJ databases">
        <title>Novel anaerobic bacterium isolated from sea squirt in East Sea, Republic of Korea.</title>
        <authorList>
            <person name="Nguyen T.H."/>
            <person name="Li Z."/>
            <person name="Lee Y.-J."/>
            <person name="Ko J."/>
            <person name="Kim S.-G."/>
        </authorList>
    </citation>
    <scope>NUCLEOTIDE SEQUENCE</scope>
    <source>
        <strain evidence="1">KCTC 25031</strain>
    </source>
</reference>
<keyword evidence="2" id="KW-1185">Reference proteome</keyword>
<dbReference type="EMBL" id="CP081303">
    <property type="protein sequence ID" value="QZE12883.1"/>
    <property type="molecule type" value="Genomic_DNA"/>
</dbReference>
<proteinExistence type="predicted"/>
<gene>
    <name evidence="1" type="ORF">K4L44_09810</name>
</gene>
<dbReference type="Proteomes" id="UP000826212">
    <property type="component" value="Chromosome"/>
</dbReference>